<sequence length="254" mass="28356">MANPTIRIENPSSRAANRVSSHAHSFSRSRSPNILSYRRDMSKMRFDGKPPLAKSPIRLRSRAVLRSNPAVSRSLQTPPGSLTKSKKLASRWDADEMDLGPGYYSVSCELRSLTRMADEDLVKAADSAEPGFGANLTATPVSMFERGRFYDLYSARRNERLRRKRGETADEKKNGFGLGVTVESAKRKDSKKLESLRKSVCSAYSVVGRNETPAPRYLLRSSVKENKKPPVGSVFVASALNTEKRIGVRRVKKY</sequence>
<dbReference type="Proteomes" id="UP001057402">
    <property type="component" value="Chromosome 1"/>
</dbReference>
<protein>
    <submittedName>
        <fullName evidence="1">Uncharacterized protein</fullName>
    </submittedName>
</protein>
<keyword evidence="2" id="KW-1185">Reference proteome</keyword>
<evidence type="ECO:0000313" key="2">
    <source>
        <dbReference type="Proteomes" id="UP001057402"/>
    </source>
</evidence>
<evidence type="ECO:0000313" key="1">
    <source>
        <dbReference type="EMBL" id="KAI4390012.1"/>
    </source>
</evidence>
<organism evidence="1 2">
    <name type="scientific">Melastoma candidum</name>
    <dbReference type="NCBI Taxonomy" id="119954"/>
    <lineage>
        <taxon>Eukaryota</taxon>
        <taxon>Viridiplantae</taxon>
        <taxon>Streptophyta</taxon>
        <taxon>Embryophyta</taxon>
        <taxon>Tracheophyta</taxon>
        <taxon>Spermatophyta</taxon>
        <taxon>Magnoliopsida</taxon>
        <taxon>eudicotyledons</taxon>
        <taxon>Gunneridae</taxon>
        <taxon>Pentapetalae</taxon>
        <taxon>rosids</taxon>
        <taxon>malvids</taxon>
        <taxon>Myrtales</taxon>
        <taxon>Melastomataceae</taxon>
        <taxon>Melastomatoideae</taxon>
        <taxon>Melastomateae</taxon>
        <taxon>Melastoma</taxon>
    </lineage>
</organism>
<dbReference type="EMBL" id="CM042880">
    <property type="protein sequence ID" value="KAI4390012.1"/>
    <property type="molecule type" value="Genomic_DNA"/>
</dbReference>
<comment type="caution">
    <text evidence="1">The sequence shown here is derived from an EMBL/GenBank/DDBJ whole genome shotgun (WGS) entry which is preliminary data.</text>
</comment>
<accession>A0ACB9SFI1</accession>
<reference evidence="2" key="1">
    <citation type="journal article" date="2023" name="Front. Plant Sci.">
        <title>Chromosomal-level genome assembly of Melastoma candidum provides insights into trichome evolution.</title>
        <authorList>
            <person name="Zhong Y."/>
            <person name="Wu W."/>
            <person name="Sun C."/>
            <person name="Zou P."/>
            <person name="Liu Y."/>
            <person name="Dai S."/>
            <person name="Zhou R."/>
        </authorList>
    </citation>
    <scope>NUCLEOTIDE SEQUENCE [LARGE SCALE GENOMIC DNA]</scope>
</reference>
<name>A0ACB9SFI1_9MYRT</name>
<proteinExistence type="predicted"/>
<gene>
    <name evidence="1" type="ORF">MLD38_002171</name>
</gene>